<feature type="transmembrane region" description="Helical" evidence="1">
    <location>
        <begin position="175"/>
        <end position="191"/>
    </location>
</feature>
<dbReference type="AlphaFoldDB" id="G0QL21"/>
<evidence type="ECO:0000313" key="2">
    <source>
        <dbReference type="EMBL" id="EGR34077.1"/>
    </source>
</evidence>
<dbReference type="RefSeq" id="XP_004039381.1">
    <property type="nucleotide sequence ID" value="XM_004039333.1"/>
</dbReference>
<dbReference type="InParanoid" id="G0QL21"/>
<dbReference type="Proteomes" id="UP000008983">
    <property type="component" value="Unassembled WGS sequence"/>
</dbReference>
<accession>G0QL21</accession>
<evidence type="ECO:0000313" key="3">
    <source>
        <dbReference type="Proteomes" id="UP000008983"/>
    </source>
</evidence>
<name>G0QL21_ICHMU</name>
<gene>
    <name evidence="2" type="ORF">IMG5_024480</name>
</gene>
<evidence type="ECO:0000256" key="1">
    <source>
        <dbReference type="SAM" id="Phobius"/>
    </source>
</evidence>
<proteinExistence type="predicted"/>
<organism evidence="2 3">
    <name type="scientific">Ichthyophthirius multifiliis</name>
    <name type="common">White spot disease agent</name>
    <name type="synonym">Ich</name>
    <dbReference type="NCBI Taxonomy" id="5932"/>
    <lineage>
        <taxon>Eukaryota</taxon>
        <taxon>Sar</taxon>
        <taxon>Alveolata</taxon>
        <taxon>Ciliophora</taxon>
        <taxon>Intramacronucleata</taxon>
        <taxon>Oligohymenophorea</taxon>
        <taxon>Hymenostomatida</taxon>
        <taxon>Ophryoglenina</taxon>
        <taxon>Ichthyophthirius</taxon>
    </lineage>
</organism>
<reference evidence="2 3" key="1">
    <citation type="submission" date="2011-07" db="EMBL/GenBank/DDBJ databases">
        <authorList>
            <person name="Coyne R."/>
            <person name="Brami D."/>
            <person name="Johnson J."/>
            <person name="Hostetler J."/>
            <person name="Hannick L."/>
            <person name="Clark T."/>
            <person name="Cassidy-Hanley D."/>
            <person name="Inman J."/>
        </authorList>
    </citation>
    <scope>NUCLEOTIDE SEQUENCE [LARGE SCALE GENOMIC DNA]</scope>
    <source>
        <strain evidence="2 3">G5</strain>
    </source>
</reference>
<keyword evidence="1" id="KW-0472">Membrane</keyword>
<keyword evidence="1" id="KW-1133">Transmembrane helix</keyword>
<keyword evidence="1" id="KW-0812">Transmembrane</keyword>
<dbReference type="EMBL" id="GL983209">
    <property type="protein sequence ID" value="EGR34077.1"/>
    <property type="molecule type" value="Genomic_DNA"/>
</dbReference>
<protein>
    <submittedName>
        <fullName evidence="2">Uncharacterized protein</fullName>
    </submittedName>
</protein>
<feature type="transmembrane region" description="Helical" evidence="1">
    <location>
        <begin position="203"/>
        <end position="226"/>
    </location>
</feature>
<sequence>MDYYGQNQYSFNAYQVGNEMSYKQKLDQNVLILPSDLVLVDGNRSMRLRQQRTKEMTCPIFLRYQEQLSQKNYNIKCYYPKYDKSSKQRENINYGLESYEKYRNAFEAKSLVEETVGKFGTYDGSGLQGILNILIQVFLYLGVTCGCKLEGAIQISGLALVFYTIWGQHLKQAQSYIQSFFSIFLLIIGTFDYSKQHFDISNIIFQAIILFMVSFFIINIITVIYIDEFRQIQLFYGNKENLKFTFLQKVNWFLSFLPDEALKYLKIIK</sequence>
<keyword evidence="3" id="KW-1185">Reference proteome</keyword>
<dbReference type="GeneID" id="14910275"/>